<proteinExistence type="inferred from homology"/>
<evidence type="ECO:0000313" key="4">
    <source>
        <dbReference type="EMBL" id="GAA1790235.1"/>
    </source>
</evidence>
<keyword evidence="5" id="KW-1185">Reference proteome</keyword>
<evidence type="ECO:0000256" key="2">
    <source>
        <dbReference type="ARBA" id="ARBA00023098"/>
    </source>
</evidence>
<dbReference type="CDD" id="cd06558">
    <property type="entry name" value="crotonase-like"/>
    <property type="match status" value="1"/>
</dbReference>
<dbReference type="PANTHER" id="PTHR11941:SF169">
    <property type="entry name" value="(7AS)-7A-METHYL-1,5-DIOXO-2,3,5,6,7,7A-HEXAHYDRO-1H-INDENE-CARBOXYL-COA HYDROLASE"/>
    <property type="match status" value="1"/>
</dbReference>
<name>A0ABN2LJ84_9MICO</name>
<dbReference type="EMBL" id="BAAAPO010000023">
    <property type="protein sequence ID" value="GAA1790235.1"/>
    <property type="molecule type" value="Genomic_DNA"/>
</dbReference>
<evidence type="ECO:0000256" key="1">
    <source>
        <dbReference type="ARBA" id="ARBA00005254"/>
    </source>
</evidence>
<dbReference type="Gene3D" id="1.10.12.10">
    <property type="entry name" value="Lyase 2-enoyl-coa Hydratase, Chain A, domain 2"/>
    <property type="match status" value="1"/>
</dbReference>
<dbReference type="Proteomes" id="UP001499938">
    <property type="component" value="Unassembled WGS sequence"/>
</dbReference>
<evidence type="ECO:0000256" key="3">
    <source>
        <dbReference type="ARBA" id="ARBA00023239"/>
    </source>
</evidence>
<keyword evidence="3" id="KW-0456">Lyase</keyword>
<dbReference type="InterPro" id="IPR014748">
    <property type="entry name" value="Enoyl-CoA_hydra_C"/>
</dbReference>
<dbReference type="InterPro" id="IPR001753">
    <property type="entry name" value="Enoyl-CoA_hydra/iso"/>
</dbReference>
<dbReference type="Gene3D" id="3.90.226.10">
    <property type="entry name" value="2-enoyl-CoA Hydratase, Chain A, domain 1"/>
    <property type="match status" value="1"/>
</dbReference>
<keyword evidence="2" id="KW-0443">Lipid metabolism</keyword>
<dbReference type="InterPro" id="IPR029045">
    <property type="entry name" value="ClpP/crotonase-like_dom_sf"/>
</dbReference>
<gene>
    <name evidence="4" type="ORF">GCM10009811_13880</name>
</gene>
<dbReference type="Pfam" id="PF00378">
    <property type="entry name" value="ECH_1"/>
    <property type="match status" value="1"/>
</dbReference>
<accession>A0ABN2LJ84</accession>
<dbReference type="RefSeq" id="WP_344082888.1">
    <property type="nucleotide sequence ID" value="NZ_BAAAPO010000023.1"/>
</dbReference>
<comment type="similarity">
    <text evidence="1">Belongs to the enoyl-CoA hydratase/isomerase family.</text>
</comment>
<protein>
    <submittedName>
        <fullName evidence="4">Enoyl-CoA hydratase</fullName>
    </submittedName>
</protein>
<organism evidence="4 5">
    <name type="scientific">Nostocoides veronense</name>
    <dbReference type="NCBI Taxonomy" id="330836"/>
    <lineage>
        <taxon>Bacteria</taxon>
        <taxon>Bacillati</taxon>
        <taxon>Actinomycetota</taxon>
        <taxon>Actinomycetes</taxon>
        <taxon>Micrococcales</taxon>
        <taxon>Intrasporangiaceae</taxon>
        <taxon>Nostocoides</taxon>
    </lineage>
</organism>
<dbReference type="SUPFAM" id="SSF52096">
    <property type="entry name" value="ClpP/crotonase"/>
    <property type="match status" value="1"/>
</dbReference>
<reference evidence="4 5" key="1">
    <citation type="journal article" date="2019" name="Int. J. Syst. Evol. Microbiol.">
        <title>The Global Catalogue of Microorganisms (GCM) 10K type strain sequencing project: providing services to taxonomists for standard genome sequencing and annotation.</title>
        <authorList>
            <consortium name="The Broad Institute Genomics Platform"/>
            <consortium name="The Broad Institute Genome Sequencing Center for Infectious Disease"/>
            <person name="Wu L."/>
            <person name="Ma J."/>
        </authorList>
    </citation>
    <scope>NUCLEOTIDE SEQUENCE [LARGE SCALE GENOMIC DNA]</scope>
    <source>
        <strain evidence="4 5">JCM 15592</strain>
    </source>
</reference>
<sequence length="241" mass="25428">MPITSSFSGSVATIVIDRQERRNALNTESLDELDAAVGAAVADGARAVIITGAGGHFCAGADLVELEDVAFTRHLGDVLVRLAEQPILTVAAISGSCMGLGMQLALACDVRVVADDAKFAVPVAKLGLMVDHWTIDRLRRFWGEGAARLMTMTAAVLDAEDAWRLGFTQKRGDLAAAQAMAHSAVPLAPLSQAGSKTGFAVHDGPTLAIYEAAFARAWASDDLREGRAAFTERRAPIFEGH</sequence>
<evidence type="ECO:0000313" key="5">
    <source>
        <dbReference type="Proteomes" id="UP001499938"/>
    </source>
</evidence>
<dbReference type="PANTHER" id="PTHR11941">
    <property type="entry name" value="ENOYL-COA HYDRATASE-RELATED"/>
    <property type="match status" value="1"/>
</dbReference>
<comment type="caution">
    <text evidence="4">The sequence shown here is derived from an EMBL/GenBank/DDBJ whole genome shotgun (WGS) entry which is preliminary data.</text>
</comment>